<gene>
    <name evidence="3" type="ORF">SAMN02745824_2716</name>
</gene>
<dbReference type="OrthoDB" id="9803017at2"/>
<name>A0A1N6G880_9SPHN</name>
<dbReference type="GO" id="GO:0008168">
    <property type="term" value="F:methyltransferase activity"/>
    <property type="evidence" value="ECO:0007669"/>
    <property type="project" value="UniProtKB-KW"/>
</dbReference>
<sequence>MRIIAGDWRGRNIVAPKGDTTRPTADRTRERLFSMLTSRLGDFADLQVLDLFSGSGALGLEALSRGAAHCTFVEQDREALAALEKNITTLDAATRSDVRIGSVLALGPARQAYDLVLMDPPYQTGAASVALDKLGRLGWFAPSAWIAIETSRREDVAVKGFLTDVVRDSGKARLTLVRPESRQKS</sequence>
<protein>
    <submittedName>
        <fullName evidence="3">16S rRNA (Guanine966-N2)-methyltransferase</fullName>
    </submittedName>
</protein>
<dbReference type="Proteomes" id="UP000185192">
    <property type="component" value="Unassembled WGS sequence"/>
</dbReference>
<dbReference type="AlphaFoldDB" id="A0A1N6G880"/>
<dbReference type="PIRSF" id="PIRSF004553">
    <property type="entry name" value="CHP00095"/>
    <property type="match status" value="1"/>
</dbReference>
<dbReference type="InterPro" id="IPR002052">
    <property type="entry name" value="DNA_methylase_N6_adenine_CS"/>
</dbReference>
<dbReference type="NCBIfam" id="TIGR00095">
    <property type="entry name" value="16S rRNA (guanine(966)-N(2))-methyltransferase RsmD"/>
    <property type="match status" value="1"/>
</dbReference>
<keyword evidence="2 3" id="KW-0808">Transferase</keyword>
<dbReference type="PANTHER" id="PTHR43542">
    <property type="entry name" value="METHYLTRANSFERASE"/>
    <property type="match status" value="1"/>
</dbReference>
<keyword evidence="4" id="KW-1185">Reference proteome</keyword>
<dbReference type="InterPro" id="IPR029063">
    <property type="entry name" value="SAM-dependent_MTases_sf"/>
</dbReference>
<evidence type="ECO:0000256" key="2">
    <source>
        <dbReference type="ARBA" id="ARBA00022679"/>
    </source>
</evidence>
<dbReference type="SUPFAM" id="SSF53335">
    <property type="entry name" value="S-adenosyl-L-methionine-dependent methyltransferases"/>
    <property type="match status" value="1"/>
</dbReference>
<dbReference type="RefSeq" id="WP_074205700.1">
    <property type="nucleotide sequence ID" value="NZ_FSQW01000002.1"/>
</dbReference>
<dbReference type="Pfam" id="PF03602">
    <property type="entry name" value="Cons_hypoth95"/>
    <property type="match status" value="1"/>
</dbReference>
<dbReference type="Gene3D" id="3.40.50.150">
    <property type="entry name" value="Vaccinia Virus protein VP39"/>
    <property type="match status" value="1"/>
</dbReference>
<evidence type="ECO:0000313" key="3">
    <source>
        <dbReference type="EMBL" id="SIO03651.1"/>
    </source>
</evidence>
<evidence type="ECO:0000313" key="4">
    <source>
        <dbReference type="Proteomes" id="UP000185192"/>
    </source>
</evidence>
<dbReference type="PANTHER" id="PTHR43542:SF1">
    <property type="entry name" value="METHYLTRANSFERASE"/>
    <property type="match status" value="1"/>
</dbReference>
<accession>A0A1N6G880</accession>
<keyword evidence="1 3" id="KW-0489">Methyltransferase</keyword>
<dbReference type="GO" id="GO:0031167">
    <property type="term" value="P:rRNA methylation"/>
    <property type="evidence" value="ECO:0007669"/>
    <property type="project" value="InterPro"/>
</dbReference>
<evidence type="ECO:0000256" key="1">
    <source>
        <dbReference type="ARBA" id="ARBA00022603"/>
    </source>
</evidence>
<organism evidence="3 4">
    <name type="scientific">Parasphingorhabdus marina DSM 22363</name>
    <dbReference type="NCBI Taxonomy" id="1123272"/>
    <lineage>
        <taxon>Bacteria</taxon>
        <taxon>Pseudomonadati</taxon>
        <taxon>Pseudomonadota</taxon>
        <taxon>Alphaproteobacteria</taxon>
        <taxon>Sphingomonadales</taxon>
        <taxon>Sphingomonadaceae</taxon>
        <taxon>Parasphingorhabdus</taxon>
    </lineage>
</organism>
<reference evidence="4" key="1">
    <citation type="submission" date="2016-11" db="EMBL/GenBank/DDBJ databases">
        <authorList>
            <person name="Varghese N."/>
            <person name="Submissions S."/>
        </authorList>
    </citation>
    <scope>NUCLEOTIDE SEQUENCE [LARGE SCALE GENOMIC DNA]</scope>
    <source>
        <strain evidence="4">DSM 22363</strain>
    </source>
</reference>
<dbReference type="CDD" id="cd02440">
    <property type="entry name" value="AdoMet_MTases"/>
    <property type="match status" value="1"/>
</dbReference>
<dbReference type="STRING" id="1123272.SAMN02745824_2716"/>
<proteinExistence type="predicted"/>
<dbReference type="InterPro" id="IPR004398">
    <property type="entry name" value="RNA_MeTrfase_RsmD"/>
</dbReference>
<dbReference type="GO" id="GO:0003676">
    <property type="term" value="F:nucleic acid binding"/>
    <property type="evidence" value="ECO:0007669"/>
    <property type="project" value="InterPro"/>
</dbReference>
<dbReference type="PROSITE" id="PS00092">
    <property type="entry name" value="N6_MTASE"/>
    <property type="match status" value="1"/>
</dbReference>
<dbReference type="EMBL" id="FSQW01000002">
    <property type="protein sequence ID" value="SIO03651.1"/>
    <property type="molecule type" value="Genomic_DNA"/>
</dbReference>